<dbReference type="Proteomes" id="UP000194440">
    <property type="component" value="Chromosome"/>
</dbReference>
<dbReference type="OrthoDB" id="9990613at2"/>
<sequence>MGRKSAFKSLEPEKQAKALALMRAHRHKSIDDIRAALIDSEDLDISRSAVHRMLSKLNARDQMLASAEEHTVVTVVDRITGEVVVIKTAVPASLIESLIRQAEAVS</sequence>
<dbReference type="EMBL" id="CP021366">
    <property type="protein sequence ID" value="ART58402.1"/>
    <property type="molecule type" value="Genomic_DNA"/>
</dbReference>
<accession>A0A240TPR1</accession>
<reference evidence="1" key="1">
    <citation type="submission" date="2017-05" db="EMBL/GenBank/DDBJ databases">
        <title>Polyphasic characterization of four soil-derived phenanthrene-degrading Acidovorax strains and proposal of Acidovorax phenanthrenivorans sp. nov.</title>
        <authorList>
            <person name="Singleton D."/>
            <person name="Lee J."/>
            <person name="Dickey A.N."/>
            <person name="Stroud A."/>
            <person name="Scholl E.H."/>
            <person name="Wright F.A."/>
            <person name="Aitken M.D."/>
        </authorList>
    </citation>
    <scope>NUCLEOTIDE SEQUENCE</scope>
    <source>
        <strain evidence="1">P4</strain>
    </source>
</reference>
<dbReference type="KEGG" id="acis:CBP35_13380"/>
<dbReference type="RefSeq" id="WP_086911684.1">
    <property type="nucleotide sequence ID" value="NZ_CP021359.1"/>
</dbReference>
<keyword evidence="2" id="KW-1185">Reference proteome</keyword>
<proteinExistence type="predicted"/>
<dbReference type="AlphaFoldDB" id="A0A240UBG8"/>
<evidence type="ECO:0000313" key="2">
    <source>
        <dbReference type="Proteomes" id="UP000194440"/>
    </source>
</evidence>
<organism evidence="1 2">
    <name type="scientific">Acidovorax carolinensis</name>
    <dbReference type="NCBI Taxonomy" id="553814"/>
    <lineage>
        <taxon>Bacteria</taxon>
        <taxon>Pseudomonadati</taxon>
        <taxon>Pseudomonadota</taxon>
        <taxon>Betaproteobacteria</taxon>
        <taxon>Burkholderiales</taxon>
        <taxon>Comamonadaceae</taxon>
        <taxon>Acidovorax</taxon>
    </lineage>
</organism>
<dbReference type="KEGG" id="acid:CBP33_05115"/>
<evidence type="ECO:0000313" key="1">
    <source>
        <dbReference type="EMBL" id="ART58402.1"/>
    </source>
</evidence>
<dbReference type="KEGG" id="acip:CBP36_05550"/>
<name>A0A240UBG8_9BURK</name>
<accession>A0A240UBG8</accession>
<gene>
    <name evidence="1" type="ORF">CBP36_05550</name>
</gene>
<protein>
    <submittedName>
        <fullName evidence="1">Uncharacterized protein</fullName>
    </submittedName>
</protein>